<dbReference type="GO" id="GO:0016853">
    <property type="term" value="F:isomerase activity"/>
    <property type="evidence" value="ECO:0007669"/>
    <property type="project" value="UniProtKB-ARBA"/>
</dbReference>
<dbReference type="Proteomes" id="UP000192315">
    <property type="component" value="Unassembled WGS sequence"/>
</dbReference>
<dbReference type="InterPro" id="IPR051121">
    <property type="entry name" value="FAH"/>
</dbReference>
<evidence type="ECO:0000256" key="2">
    <source>
        <dbReference type="ARBA" id="ARBA00022723"/>
    </source>
</evidence>
<dbReference type="Gene3D" id="3.90.850.10">
    <property type="entry name" value="Fumarylacetoacetase-like, C-terminal domain"/>
    <property type="match status" value="1"/>
</dbReference>
<keyword evidence="5" id="KW-1185">Reference proteome</keyword>
<keyword evidence="2" id="KW-0479">Metal-binding</keyword>
<accession>A0A8G2FXT9</accession>
<evidence type="ECO:0000313" key="4">
    <source>
        <dbReference type="EMBL" id="SMD31464.1"/>
    </source>
</evidence>
<name>A0A8G2FXT9_PICTO</name>
<dbReference type="EMBL" id="FWYE01000004">
    <property type="protein sequence ID" value="SMD31464.1"/>
    <property type="molecule type" value="Genomic_DNA"/>
</dbReference>
<evidence type="ECO:0000313" key="5">
    <source>
        <dbReference type="Proteomes" id="UP000192315"/>
    </source>
</evidence>
<dbReference type="PANTHER" id="PTHR42796">
    <property type="entry name" value="FUMARYLACETOACETATE HYDROLASE DOMAIN-CONTAINING PROTEIN 2A-RELATED"/>
    <property type="match status" value="1"/>
</dbReference>
<dbReference type="GO" id="GO:0046872">
    <property type="term" value="F:metal ion binding"/>
    <property type="evidence" value="ECO:0007669"/>
    <property type="project" value="UniProtKB-KW"/>
</dbReference>
<proteinExistence type="inferred from homology"/>
<sequence length="285" mass="32107">MKILNFIFNDRISGGIIYNEKVYPFDEISYIIPEFKKFRITDDILASGIDQNYVDKVINEAKDKIKSLSVKDVKIVSPVINPRKIICIGVNYMEHARESEQKVMRDPTIFSKFSNSVIGPEDYILIPEGVNQIDYEGELVMVIGSGRTYRDALFGYTVGNDVSARDLQFRTSQWILGKALKTFAPLGPLIACVNEIGNAEDLNIKTMVNGHIRQNGSTRDMIFNVTEIADYLSRYFDPEPGDIIFTGTPKGVILGMPEDKRTWLTHGDVIEIEISGIGKLKNTIK</sequence>
<feature type="domain" description="Fumarylacetoacetase-like C-terminal" evidence="3">
    <location>
        <begin position="84"/>
        <end position="284"/>
    </location>
</feature>
<dbReference type="FunFam" id="3.90.850.10:FF:000002">
    <property type="entry name" value="2-hydroxyhepta-2,4-diene-1,7-dioate isomerase"/>
    <property type="match status" value="1"/>
</dbReference>
<protein>
    <submittedName>
        <fullName evidence="4">2-keto-4-pentenoate hydratase/2-oxohepta-3-ene-1,7-dioic acid hydratase (Catechol pathway)</fullName>
    </submittedName>
</protein>
<dbReference type="AlphaFoldDB" id="A0A8G2FXT9"/>
<dbReference type="GO" id="GO:0019752">
    <property type="term" value="P:carboxylic acid metabolic process"/>
    <property type="evidence" value="ECO:0007669"/>
    <property type="project" value="UniProtKB-ARBA"/>
</dbReference>
<dbReference type="InterPro" id="IPR036663">
    <property type="entry name" value="Fumarylacetoacetase_C_sf"/>
</dbReference>
<dbReference type="InterPro" id="IPR011234">
    <property type="entry name" value="Fumarylacetoacetase-like_C"/>
</dbReference>
<comment type="caution">
    <text evidence="4">The sequence shown here is derived from an EMBL/GenBank/DDBJ whole genome shotgun (WGS) entry which is preliminary data.</text>
</comment>
<dbReference type="PANTHER" id="PTHR42796:SF4">
    <property type="entry name" value="FUMARYLACETOACETATE HYDROLASE DOMAIN-CONTAINING PROTEIN 2A"/>
    <property type="match status" value="1"/>
</dbReference>
<dbReference type="Pfam" id="PF01557">
    <property type="entry name" value="FAA_hydrolase"/>
    <property type="match status" value="1"/>
</dbReference>
<gene>
    <name evidence="4" type="ORF">SAMN02745355_1406</name>
</gene>
<evidence type="ECO:0000259" key="3">
    <source>
        <dbReference type="Pfam" id="PF01557"/>
    </source>
</evidence>
<comment type="similarity">
    <text evidence="1">Belongs to the FAH family.</text>
</comment>
<evidence type="ECO:0000256" key="1">
    <source>
        <dbReference type="ARBA" id="ARBA00010211"/>
    </source>
</evidence>
<dbReference type="RefSeq" id="WP_084273153.1">
    <property type="nucleotide sequence ID" value="NZ_FWYE01000004.1"/>
</dbReference>
<dbReference type="SUPFAM" id="SSF56529">
    <property type="entry name" value="FAH"/>
    <property type="match status" value="1"/>
</dbReference>
<reference evidence="4 5" key="1">
    <citation type="submission" date="2017-04" db="EMBL/GenBank/DDBJ databases">
        <authorList>
            <person name="Varghese N."/>
            <person name="Submissions S."/>
        </authorList>
    </citation>
    <scope>NUCLEOTIDE SEQUENCE [LARGE SCALE GENOMIC DNA]</scope>
    <source>
        <strain evidence="4 5">DSM 9789</strain>
    </source>
</reference>
<organism evidence="4 5">
    <name type="scientific">Picrophilus torridus (strain ATCC 700027 / DSM 9790 / JCM 10055 / NBRC 100828 / KAW 2/3)</name>
    <dbReference type="NCBI Taxonomy" id="1122961"/>
    <lineage>
        <taxon>Archaea</taxon>
        <taxon>Methanobacteriati</taxon>
        <taxon>Thermoplasmatota</taxon>
        <taxon>Thermoplasmata</taxon>
        <taxon>Thermoplasmatales</taxon>
        <taxon>Picrophilaceae</taxon>
        <taxon>Picrophilus</taxon>
    </lineage>
</organism>